<dbReference type="HOGENOM" id="CLU_2866782_0_0_6"/>
<sequence>MSDRSLANIYAHPADLMEPIAVFLKSVEFLRLDPEASDLVADLLSYTQLLAQTHVDNANGVSNE</sequence>
<dbReference type="RefSeq" id="WP_038186653.1">
    <property type="nucleotide sequence ID" value="NZ_CAWLWA010000142.1"/>
</dbReference>
<accession>A0A077Q8A3</accession>
<name>A0A077Q8A3_XENBV</name>
<comment type="caution">
    <text evidence="1">The sequence shown here is derived from an EMBL/GenBank/DDBJ whole genome shotgun (WGS) entry which is preliminary data.</text>
</comment>
<proteinExistence type="predicted"/>
<evidence type="ECO:0000313" key="2">
    <source>
        <dbReference type="Proteomes" id="UP000028480"/>
    </source>
</evidence>
<organism evidence="1 2">
    <name type="scientific">Xenorhabdus bovienii str. Intermedium</name>
    <dbReference type="NCBI Taxonomy" id="1379677"/>
    <lineage>
        <taxon>Bacteria</taxon>
        <taxon>Pseudomonadati</taxon>
        <taxon>Pseudomonadota</taxon>
        <taxon>Gammaproteobacteria</taxon>
        <taxon>Enterobacterales</taxon>
        <taxon>Morganellaceae</taxon>
        <taxon>Xenorhabdus</taxon>
    </lineage>
</organism>
<dbReference type="Proteomes" id="UP000028480">
    <property type="component" value="Unassembled WGS sequence"/>
</dbReference>
<dbReference type="AlphaFoldDB" id="A0A077Q8A3"/>
<evidence type="ECO:0000313" key="1">
    <source>
        <dbReference type="EMBL" id="CDH32517.1"/>
    </source>
</evidence>
<dbReference type="EMBL" id="CBTB010000107">
    <property type="protein sequence ID" value="CDH32517.1"/>
    <property type="molecule type" value="Genomic_DNA"/>
</dbReference>
<reference evidence="1" key="1">
    <citation type="submission" date="2013-07" db="EMBL/GenBank/DDBJ databases">
        <title>Sub-species coevolution in mutualistic symbiosis.</title>
        <authorList>
            <person name="Murfin K."/>
            <person name="Klassen J."/>
            <person name="Lee M."/>
            <person name="Forst S."/>
            <person name="Stock P."/>
            <person name="Goodrich-Blair H."/>
        </authorList>
    </citation>
    <scope>NUCLEOTIDE SEQUENCE [LARGE SCALE GENOMIC DNA]</scope>
    <source>
        <strain evidence="1">Intermedium</strain>
    </source>
</reference>
<protein>
    <submittedName>
        <fullName evidence="1">Uncharacterized protein</fullName>
    </submittedName>
</protein>
<gene>
    <name evidence="1" type="ORF">XBI1_1950024</name>
</gene>